<proteinExistence type="predicted"/>
<gene>
    <name evidence="1" type="ORF">MSG28_014333</name>
</gene>
<reference evidence="1 2" key="1">
    <citation type="journal article" date="2022" name="Genome Biol. Evol.">
        <title>The Spruce Budworm Genome: Reconstructing the Evolutionary History of Antifreeze Proteins.</title>
        <authorList>
            <person name="Beliveau C."/>
            <person name="Gagne P."/>
            <person name="Picq S."/>
            <person name="Vernygora O."/>
            <person name="Keeling C.I."/>
            <person name="Pinkney K."/>
            <person name="Doucet D."/>
            <person name="Wen F."/>
            <person name="Johnston J.S."/>
            <person name="Maaroufi H."/>
            <person name="Boyle B."/>
            <person name="Laroche J."/>
            <person name="Dewar K."/>
            <person name="Juretic N."/>
            <person name="Blackburn G."/>
            <person name="Nisole A."/>
            <person name="Brunet B."/>
            <person name="Brandao M."/>
            <person name="Lumley L."/>
            <person name="Duan J."/>
            <person name="Quan G."/>
            <person name="Lucarotti C.J."/>
            <person name="Roe A.D."/>
            <person name="Sperling F.A.H."/>
            <person name="Levesque R.C."/>
            <person name="Cusson M."/>
        </authorList>
    </citation>
    <scope>NUCLEOTIDE SEQUENCE [LARGE SCALE GENOMIC DNA]</scope>
    <source>
        <strain evidence="1">Glfc:IPQL:Cfum</strain>
    </source>
</reference>
<organism evidence="1 2">
    <name type="scientific">Choristoneura fumiferana</name>
    <name type="common">Spruce budworm moth</name>
    <name type="synonym">Archips fumiferana</name>
    <dbReference type="NCBI Taxonomy" id="7141"/>
    <lineage>
        <taxon>Eukaryota</taxon>
        <taxon>Metazoa</taxon>
        <taxon>Ecdysozoa</taxon>
        <taxon>Arthropoda</taxon>
        <taxon>Hexapoda</taxon>
        <taxon>Insecta</taxon>
        <taxon>Pterygota</taxon>
        <taxon>Neoptera</taxon>
        <taxon>Endopterygota</taxon>
        <taxon>Lepidoptera</taxon>
        <taxon>Glossata</taxon>
        <taxon>Ditrysia</taxon>
        <taxon>Tortricoidea</taxon>
        <taxon>Tortricidae</taxon>
        <taxon>Tortricinae</taxon>
        <taxon>Choristoneura</taxon>
    </lineage>
</organism>
<comment type="caution">
    <text evidence="1">The sequence shown here is derived from an EMBL/GenBank/DDBJ whole genome shotgun (WGS) entry which is preliminary data.</text>
</comment>
<dbReference type="EMBL" id="CM046125">
    <property type="protein sequence ID" value="KAI8423314.1"/>
    <property type="molecule type" value="Genomic_DNA"/>
</dbReference>
<evidence type="ECO:0000313" key="2">
    <source>
        <dbReference type="Proteomes" id="UP001064048"/>
    </source>
</evidence>
<accession>A0ACC0JGV1</accession>
<sequence length="597" mass="66885">MYYDKKTQALPPLIENQSVFVKLQPEMDKKWYPGKIVGRATDRSYIVQVDGRLYRRNRVFIKPHKDHVDPFLEPDRATSVSGTAIMIRARAESPTPPTGSLETVEKPANALSVGAPAGNSTQSAEQAPINPPEQRPRRHVQPPKWQEDYITYLVMVLVLEMGTSHIPLNCFAASGDVLGEMRTVVRTGVSLASVLFMSMGVVLLIANLTDSNDLAMMFVWGIMAIVIIGVGTIACVTIECMVKDTNCLLSGMDWFSAAFFLVATAIYLFGLRLLKQGLCWQSTGRRRPGRPRTTWRRSVEKEAGSIGLGWEELKGNRARSSQMGNSSTSPMSLVIIAFSVHSESVKIGDDNNESPRSAVPSEFQVLARSSSDITLCCNRKKYSVSHTAIAPRVKSTGTRQEYAKHTLLMRVSWWSKVAGNILLERTRLVRAAKEKNREQSRRMCICFVDLEKTFDSVPREALWVVHSKIGCTENFVRLLRLLHDDMQCCVALDSEQSNFLPVTCGVKQGCVLARVCVTLTPRLTAESELQLQHSLVTSMEVFEVSIMQQLVRRGITMYKDVLKRTMKSCTIVPSQWENEAANRQEWRAKVKAKPPRL</sequence>
<evidence type="ECO:0000313" key="1">
    <source>
        <dbReference type="EMBL" id="KAI8423314.1"/>
    </source>
</evidence>
<name>A0ACC0JGV1_CHOFU</name>
<keyword evidence="2" id="KW-1185">Reference proteome</keyword>
<protein>
    <submittedName>
        <fullName evidence="1">Uncharacterized protein</fullName>
    </submittedName>
</protein>
<dbReference type="Proteomes" id="UP001064048">
    <property type="component" value="Chromosome 25"/>
</dbReference>